<dbReference type="InterPro" id="IPR031734">
    <property type="entry name" value="MBF2"/>
</dbReference>
<keyword evidence="3" id="KW-1185">Reference proteome</keyword>
<gene>
    <name evidence="2" type="ORF">IPOD504_LOCUS10031</name>
</gene>
<accession>A0ABN8IH39</accession>
<feature type="signal peptide" evidence="1">
    <location>
        <begin position="1"/>
        <end position="19"/>
    </location>
</feature>
<feature type="chain" id="PRO_5047081523" evidence="1">
    <location>
        <begin position="20"/>
        <end position="184"/>
    </location>
</feature>
<dbReference type="EMBL" id="OW152836">
    <property type="protein sequence ID" value="CAH2057140.1"/>
    <property type="molecule type" value="Genomic_DNA"/>
</dbReference>
<dbReference type="Pfam" id="PF15868">
    <property type="entry name" value="MBF2"/>
    <property type="match status" value="1"/>
</dbReference>
<sequence length="184" mass="19700">MKLLLLCAVLAVVTTGLTGSIVKSPAARSSVYYGYVHTGDRLLNRTYVQKLPIPNTIQSQDVAYRGNVTTRISAIQVVEIGYTQYATPWLLSGARERVVVTMQYVKALCVLLLLLVDAGGNPTRVLEGELAVSREGCDGLETSGAVTEAYFEATTKVLMLPAFEAGVCATGMAKVNKKCVPIAL</sequence>
<protein>
    <submittedName>
        <fullName evidence="2">Uncharacterized protein</fullName>
    </submittedName>
</protein>
<organism evidence="2 3">
    <name type="scientific">Iphiclides podalirius</name>
    <name type="common">scarce swallowtail</name>
    <dbReference type="NCBI Taxonomy" id="110791"/>
    <lineage>
        <taxon>Eukaryota</taxon>
        <taxon>Metazoa</taxon>
        <taxon>Ecdysozoa</taxon>
        <taxon>Arthropoda</taxon>
        <taxon>Hexapoda</taxon>
        <taxon>Insecta</taxon>
        <taxon>Pterygota</taxon>
        <taxon>Neoptera</taxon>
        <taxon>Endopterygota</taxon>
        <taxon>Lepidoptera</taxon>
        <taxon>Glossata</taxon>
        <taxon>Ditrysia</taxon>
        <taxon>Papilionoidea</taxon>
        <taxon>Papilionidae</taxon>
        <taxon>Papilioninae</taxon>
        <taxon>Iphiclides</taxon>
    </lineage>
</organism>
<reference evidence="2" key="1">
    <citation type="submission" date="2022-03" db="EMBL/GenBank/DDBJ databases">
        <authorList>
            <person name="Martin H S."/>
        </authorList>
    </citation>
    <scope>NUCLEOTIDE SEQUENCE</scope>
</reference>
<dbReference type="Proteomes" id="UP000837857">
    <property type="component" value="Chromosome 24"/>
</dbReference>
<proteinExistence type="predicted"/>
<evidence type="ECO:0000313" key="3">
    <source>
        <dbReference type="Proteomes" id="UP000837857"/>
    </source>
</evidence>
<keyword evidence="1" id="KW-0732">Signal</keyword>
<feature type="non-terminal residue" evidence="2">
    <location>
        <position position="184"/>
    </location>
</feature>
<name>A0ABN8IH39_9NEOP</name>
<evidence type="ECO:0000313" key="2">
    <source>
        <dbReference type="EMBL" id="CAH2057140.1"/>
    </source>
</evidence>
<evidence type="ECO:0000256" key="1">
    <source>
        <dbReference type="SAM" id="SignalP"/>
    </source>
</evidence>